<keyword evidence="1" id="KW-0446">Lipid-binding</keyword>
<protein>
    <submittedName>
        <fullName evidence="2">DegV family protein</fullName>
    </submittedName>
</protein>
<proteinExistence type="predicted"/>
<dbReference type="Proteomes" id="UP000664218">
    <property type="component" value="Unassembled WGS sequence"/>
</dbReference>
<dbReference type="PROSITE" id="PS51482">
    <property type="entry name" value="DEGV"/>
    <property type="match status" value="1"/>
</dbReference>
<organism evidence="2 3">
    <name type="scientific">Proteiniclasticum aestuarii</name>
    <dbReference type="NCBI Taxonomy" id="2817862"/>
    <lineage>
        <taxon>Bacteria</taxon>
        <taxon>Bacillati</taxon>
        <taxon>Bacillota</taxon>
        <taxon>Clostridia</taxon>
        <taxon>Eubacteriales</taxon>
        <taxon>Clostridiaceae</taxon>
        <taxon>Proteiniclasticum</taxon>
    </lineage>
</organism>
<comment type="caution">
    <text evidence="2">The sequence shown here is derived from an EMBL/GenBank/DDBJ whole genome shotgun (WGS) entry which is preliminary data.</text>
</comment>
<evidence type="ECO:0000313" key="2">
    <source>
        <dbReference type="EMBL" id="MBO1266195.1"/>
    </source>
</evidence>
<accession>A0A939HER6</accession>
<dbReference type="InterPro" id="IPR043168">
    <property type="entry name" value="DegV_C"/>
</dbReference>
<dbReference type="Gene3D" id="3.40.50.10170">
    <property type="match status" value="1"/>
</dbReference>
<dbReference type="GO" id="GO:0008289">
    <property type="term" value="F:lipid binding"/>
    <property type="evidence" value="ECO:0007669"/>
    <property type="project" value="UniProtKB-KW"/>
</dbReference>
<dbReference type="AlphaFoldDB" id="A0A939HER6"/>
<evidence type="ECO:0000256" key="1">
    <source>
        <dbReference type="ARBA" id="ARBA00023121"/>
    </source>
</evidence>
<dbReference type="RefSeq" id="WP_207600722.1">
    <property type="nucleotide sequence ID" value="NZ_JAFNJU010000014.1"/>
</dbReference>
<dbReference type="PANTHER" id="PTHR33434:SF2">
    <property type="entry name" value="FATTY ACID-BINDING PROTEIN TM_1468"/>
    <property type="match status" value="1"/>
</dbReference>
<sequence length="278" mass="30156">MDKIKLITDSTCDLTQELIEKYDIHVLPLSVHIGDKSYKDGESITLTEMYEGVEKGSAFPTTSQVNPQEFHDVYKKYLDEGYKIVSFHISALLSGTIQSAEIAKDMLETEDITIVDSKGVSGVLFLALVEAGEKIKAGGTLDEVVATLQETAEKVKLLVTFDTMEYLVKGGRVPKSVGAIGGFLGIKPLISIKEGKLEMVDKARGSKKALKSLLAFIDSTPRKKDSKVVVINSLDSEVNRAVISHLEKSGIGYHEIEVGCVLGVHAGPKLVGIFVLTD</sequence>
<dbReference type="EMBL" id="JAFNJU010000014">
    <property type="protein sequence ID" value="MBO1266195.1"/>
    <property type="molecule type" value="Genomic_DNA"/>
</dbReference>
<dbReference type="Gene3D" id="3.30.1180.10">
    <property type="match status" value="1"/>
</dbReference>
<dbReference type="NCBIfam" id="TIGR00762">
    <property type="entry name" value="DegV"/>
    <property type="match status" value="1"/>
</dbReference>
<name>A0A939HER6_9CLOT</name>
<dbReference type="PANTHER" id="PTHR33434">
    <property type="entry name" value="DEGV DOMAIN-CONTAINING PROTEIN DR_1986-RELATED"/>
    <property type="match status" value="1"/>
</dbReference>
<dbReference type="InterPro" id="IPR050270">
    <property type="entry name" value="DegV_domain_contain"/>
</dbReference>
<dbReference type="InterPro" id="IPR003797">
    <property type="entry name" value="DegV"/>
</dbReference>
<reference evidence="2" key="1">
    <citation type="submission" date="2021-03" db="EMBL/GenBank/DDBJ databases">
        <title>Proteiniclasticum marinus sp. nov., isolated from tidal flat sediment.</title>
        <authorList>
            <person name="Namirimu T."/>
            <person name="Yang J.-A."/>
            <person name="Yang S.-H."/>
            <person name="Kim Y.-J."/>
            <person name="Kwon K.K."/>
        </authorList>
    </citation>
    <scope>NUCLEOTIDE SEQUENCE</scope>
    <source>
        <strain evidence="2">SCR006</strain>
    </source>
</reference>
<evidence type="ECO:0000313" key="3">
    <source>
        <dbReference type="Proteomes" id="UP000664218"/>
    </source>
</evidence>
<gene>
    <name evidence="2" type="ORF">J3A84_14255</name>
</gene>
<keyword evidence="3" id="KW-1185">Reference proteome</keyword>
<dbReference type="Pfam" id="PF02645">
    <property type="entry name" value="DegV"/>
    <property type="match status" value="1"/>
</dbReference>
<dbReference type="SUPFAM" id="SSF82549">
    <property type="entry name" value="DAK1/DegV-like"/>
    <property type="match status" value="1"/>
</dbReference>